<protein>
    <submittedName>
        <fullName evidence="2">Uncharacterized protein</fullName>
    </submittedName>
</protein>
<evidence type="ECO:0000313" key="3">
    <source>
        <dbReference type="Proteomes" id="UP001562354"/>
    </source>
</evidence>
<organism evidence="2 3">
    <name type="scientific">Neodothiora populina</name>
    <dbReference type="NCBI Taxonomy" id="2781224"/>
    <lineage>
        <taxon>Eukaryota</taxon>
        <taxon>Fungi</taxon>
        <taxon>Dikarya</taxon>
        <taxon>Ascomycota</taxon>
        <taxon>Pezizomycotina</taxon>
        <taxon>Dothideomycetes</taxon>
        <taxon>Dothideomycetidae</taxon>
        <taxon>Dothideales</taxon>
        <taxon>Dothioraceae</taxon>
        <taxon>Neodothiora</taxon>
    </lineage>
</organism>
<comment type="caution">
    <text evidence="2">The sequence shown here is derived from an EMBL/GenBank/DDBJ whole genome shotgun (WGS) entry which is preliminary data.</text>
</comment>
<reference evidence="2 3" key="1">
    <citation type="submission" date="2024-07" db="EMBL/GenBank/DDBJ databases">
        <title>Draft sequence of the Neodothiora populina.</title>
        <authorList>
            <person name="Drown D.D."/>
            <person name="Schuette U.S."/>
            <person name="Buechlein A.B."/>
            <person name="Rusch D.R."/>
            <person name="Winton L.W."/>
            <person name="Adams G.A."/>
        </authorList>
    </citation>
    <scope>NUCLEOTIDE SEQUENCE [LARGE SCALE GENOMIC DNA]</scope>
    <source>
        <strain evidence="2 3">CPC 39397</strain>
    </source>
</reference>
<dbReference type="GeneID" id="95975428"/>
<evidence type="ECO:0000256" key="1">
    <source>
        <dbReference type="SAM" id="MobiDB-lite"/>
    </source>
</evidence>
<feature type="compositionally biased region" description="Low complexity" evidence="1">
    <location>
        <begin position="300"/>
        <end position="327"/>
    </location>
</feature>
<sequence length="426" mass="47409">MFRASGRLRSLPSHTRVLRSQLTRRAPYSKSSATRSEHQALHPYKVRFQSPGWTPRRLATFSLYSACITGYLWYFAPEVEVEIQVEEQSQDGVTHASNDADFQPAGALEDSEFSEEDSFFIPLTWARKLPRTYYKGSDPEWQEFVKVAKDKPRHGRISNELADIVCQGSISHPIIAKQLGRDPKVGKYWLDMSFPDGPPQEYARRGIEVGQDFIALSTQKLSPEQQHRVTRALWPSATFNGLYASSKVLFAFQYRRLKQALGIESTPEPGSPEARMQHMLQMMQAQQEQGKLVPGKAKADTGSGASASAATSPSSSSSSASTTPESAAGKSVFPWLARAPTPATSTEMPLAMHIFNSTLAKDWMPKKMEPPRGTFIVQGLIQVKGSRAVMTFDVQGFYEPKSSKFVTVNATPRMLKRWNQAPRGGV</sequence>
<proteinExistence type="predicted"/>
<dbReference type="RefSeq" id="XP_069204463.1">
    <property type="nucleotide sequence ID" value="XM_069340949.1"/>
</dbReference>
<gene>
    <name evidence="2" type="ORF">AAFC00_001725</name>
</gene>
<name>A0ABR3PPY3_9PEZI</name>
<accession>A0ABR3PPY3</accession>
<evidence type="ECO:0000313" key="2">
    <source>
        <dbReference type="EMBL" id="KAL1311614.1"/>
    </source>
</evidence>
<dbReference type="Proteomes" id="UP001562354">
    <property type="component" value="Unassembled WGS sequence"/>
</dbReference>
<feature type="region of interest" description="Disordered" evidence="1">
    <location>
        <begin position="283"/>
        <end position="327"/>
    </location>
</feature>
<keyword evidence="3" id="KW-1185">Reference proteome</keyword>
<dbReference type="EMBL" id="JBFMKM010000001">
    <property type="protein sequence ID" value="KAL1311614.1"/>
    <property type="molecule type" value="Genomic_DNA"/>
</dbReference>